<dbReference type="Proteomes" id="UP000663869">
    <property type="component" value="Unassembled WGS sequence"/>
</dbReference>
<accession>A0A817YUY2</accession>
<dbReference type="PROSITE" id="PS50181">
    <property type="entry name" value="FBOX"/>
    <property type="match status" value="1"/>
</dbReference>
<sequence length="533" mass="62638">MSRININIMDLPDEMILAIWNKLSKIDVLYSFVGVHQRFNRLVFDKTYIQSIELINSNSKHKHLMTVPILDRFCSYILPQVHTFVESLTLESISMERVLSVGTYHHLRKLTIINIDQEFALRHFTDESPFTEIFNEQITHLKISIIDPERSLSSLIDLTTNVFARIFSLFKNLTELDFGSTGRRRYCPRLKIIDPSSMICFSSNIVHLRISVDTFDECLCLLDDRLNYLRRFVVRVCNIYPSKLITENRILTNLKNFSLSSYNETSEYDSQVVVLLRRMIFLDELTLRLNVCDRLTFIDATQLNNEVLIHMPRLQTLTFNIVTFIKTFNGTSRKTINNIQHTFYNGKSHKLAYYVDFYSRGKAQSHIYSIPYVLNDLLNISRNFPGGLFSGVRDISLMDIEFPFEHDFFLKISRCFPLLTNLFVLNIVPQQHKRTSQLNTTDQISSIAEFPHLTNLRISSRCIDYMEQFLIDTNTRLPHLVELNSHYEHLVIVTENFTRDATRRNCVNVEHLIFNRLLVHSKDFYLYFPNFLM</sequence>
<gene>
    <name evidence="2" type="ORF">FME351_LOCUS7751</name>
</gene>
<evidence type="ECO:0000313" key="3">
    <source>
        <dbReference type="Proteomes" id="UP000663869"/>
    </source>
</evidence>
<proteinExistence type="predicted"/>
<feature type="domain" description="F-box" evidence="1">
    <location>
        <begin position="5"/>
        <end position="52"/>
    </location>
</feature>
<dbReference type="AlphaFoldDB" id="A0A817YUY2"/>
<evidence type="ECO:0000259" key="1">
    <source>
        <dbReference type="PROSITE" id="PS50181"/>
    </source>
</evidence>
<name>A0A817YUY2_9BILA</name>
<evidence type="ECO:0000313" key="2">
    <source>
        <dbReference type="EMBL" id="CAF3386579.1"/>
    </source>
</evidence>
<comment type="caution">
    <text evidence="2">The sequence shown here is derived from an EMBL/GenBank/DDBJ whole genome shotgun (WGS) entry which is preliminary data.</text>
</comment>
<dbReference type="EMBL" id="CAJNYU010000731">
    <property type="protein sequence ID" value="CAF3386579.1"/>
    <property type="molecule type" value="Genomic_DNA"/>
</dbReference>
<protein>
    <recommendedName>
        <fullName evidence="1">F-box domain-containing protein</fullName>
    </recommendedName>
</protein>
<reference evidence="2" key="1">
    <citation type="submission" date="2021-02" db="EMBL/GenBank/DDBJ databases">
        <authorList>
            <person name="Nowell W R."/>
        </authorList>
    </citation>
    <scope>NUCLEOTIDE SEQUENCE</scope>
</reference>
<organism evidence="2 3">
    <name type="scientific">Rotaria socialis</name>
    <dbReference type="NCBI Taxonomy" id="392032"/>
    <lineage>
        <taxon>Eukaryota</taxon>
        <taxon>Metazoa</taxon>
        <taxon>Spiralia</taxon>
        <taxon>Gnathifera</taxon>
        <taxon>Rotifera</taxon>
        <taxon>Eurotatoria</taxon>
        <taxon>Bdelloidea</taxon>
        <taxon>Philodinida</taxon>
        <taxon>Philodinidae</taxon>
        <taxon>Rotaria</taxon>
    </lineage>
</organism>
<dbReference type="InterPro" id="IPR001810">
    <property type="entry name" value="F-box_dom"/>
</dbReference>